<name>A0A1H7AUW8_9GAMM</name>
<dbReference type="PANTHER" id="PTHR47506:SF7">
    <property type="entry name" value="TRANSCRIPTIONAL REGULATORY PROTEIN"/>
    <property type="match status" value="1"/>
</dbReference>
<accession>A0A1H7AUW8</accession>
<protein>
    <submittedName>
        <fullName evidence="6">Transcriptional regulator, TetR family</fullName>
    </submittedName>
</protein>
<dbReference type="InterPro" id="IPR009057">
    <property type="entry name" value="Homeodomain-like_sf"/>
</dbReference>
<keyword evidence="3" id="KW-0804">Transcription</keyword>
<dbReference type="PROSITE" id="PS50977">
    <property type="entry name" value="HTH_TETR_2"/>
    <property type="match status" value="1"/>
</dbReference>
<sequence length="199" mass="20825">MRVSREQAAENRRRVVETASRLFRERGFDGIGVADLMKGAGLTHGGFYGQFASKEELMAQACSQALEESLGRWQARIAEAGEEGLSAVAAAYLSAAHRDHPGLGCALVALGAEAPRHAPGVRHALTEGLRPLLDLLGSLLPGRSKAVRRRKALATLSAMVGAQVLARAVDDPALSEEILQAVLASIEGAGRGGEPARAG</sequence>
<evidence type="ECO:0000313" key="7">
    <source>
        <dbReference type="Proteomes" id="UP000199250"/>
    </source>
</evidence>
<dbReference type="SUPFAM" id="SSF46689">
    <property type="entry name" value="Homeodomain-like"/>
    <property type="match status" value="1"/>
</dbReference>
<proteinExistence type="predicted"/>
<dbReference type="EMBL" id="FNYQ01000179">
    <property type="protein sequence ID" value="SEJ64835.1"/>
    <property type="molecule type" value="Genomic_DNA"/>
</dbReference>
<evidence type="ECO:0000256" key="3">
    <source>
        <dbReference type="ARBA" id="ARBA00023163"/>
    </source>
</evidence>
<evidence type="ECO:0000259" key="5">
    <source>
        <dbReference type="PROSITE" id="PS50977"/>
    </source>
</evidence>
<dbReference type="Gene3D" id="1.10.10.60">
    <property type="entry name" value="Homeodomain-like"/>
    <property type="match status" value="1"/>
</dbReference>
<reference evidence="6 7" key="1">
    <citation type="submission" date="2016-10" db="EMBL/GenBank/DDBJ databases">
        <authorList>
            <person name="de Groot N.N."/>
        </authorList>
    </citation>
    <scope>NUCLEOTIDE SEQUENCE [LARGE SCALE GENOMIC DNA]</scope>
    <source>
        <strain evidence="6 7">DSM 373</strain>
    </source>
</reference>
<gene>
    <name evidence="6" type="ORF">SAMN04244572_04777</name>
</gene>
<dbReference type="PANTHER" id="PTHR47506">
    <property type="entry name" value="TRANSCRIPTIONAL REGULATORY PROTEIN"/>
    <property type="match status" value="1"/>
</dbReference>
<evidence type="ECO:0000313" key="6">
    <source>
        <dbReference type="EMBL" id="SEJ64835.1"/>
    </source>
</evidence>
<evidence type="ECO:0000256" key="2">
    <source>
        <dbReference type="ARBA" id="ARBA00023125"/>
    </source>
</evidence>
<dbReference type="OrthoDB" id="9798857at2"/>
<dbReference type="InterPro" id="IPR036271">
    <property type="entry name" value="Tet_transcr_reg_TetR-rel_C_sf"/>
</dbReference>
<dbReference type="SUPFAM" id="SSF48498">
    <property type="entry name" value="Tetracyclin repressor-like, C-terminal domain"/>
    <property type="match status" value="1"/>
</dbReference>
<dbReference type="Proteomes" id="UP000199250">
    <property type="component" value="Unassembled WGS sequence"/>
</dbReference>
<keyword evidence="2 4" id="KW-0238">DNA-binding</keyword>
<dbReference type="PRINTS" id="PR00455">
    <property type="entry name" value="HTHTETR"/>
</dbReference>
<dbReference type="GO" id="GO:0003677">
    <property type="term" value="F:DNA binding"/>
    <property type="evidence" value="ECO:0007669"/>
    <property type="project" value="UniProtKB-UniRule"/>
</dbReference>
<feature type="domain" description="HTH tetR-type" evidence="5">
    <location>
        <begin position="9"/>
        <end position="69"/>
    </location>
</feature>
<dbReference type="InterPro" id="IPR001647">
    <property type="entry name" value="HTH_TetR"/>
</dbReference>
<dbReference type="Pfam" id="PF00440">
    <property type="entry name" value="TetR_N"/>
    <property type="match status" value="1"/>
</dbReference>
<feature type="DNA-binding region" description="H-T-H motif" evidence="4">
    <location>
        <begin position="32"/>
        <end position="51"/>
    </location>
</feature>
<organism evidence="6 7">
    <name type="scientific">Azotobacter beijerinckii</name>
    <dbReference type="NCBI Taxonomy" id="170623"/>
    <lineage>
        <taxon>Bacteria</taxon>
        <taxon>Pseudomonadati</taxon>
        <taxon>Pseudomonadota</taxon>
        <taxon>Gammaproteobacteria</taxon>
        <taxon>Pseudomonadales</taxon>
        <taxon>Pseudomonadaceae</taxon>
        <taxon>Azotobacter</taxon>
    </lineage>
</organism>
<evidence type="ECO:0000256" key="1">
    <source>
        <dbReference type="ARBA" id="ARBA00023015"/>
    </source>
</evidence>
<dbReference type="Gene3D" id="1.10.357.10">
    <property type="entry name" value="Tetracycline Repressor, domain 2"/>
    <property type="match status" value="1"/>
</dbReference>
<dbReference type="AlphaFoldDB" id="A0A1H7AUW8"/>
<keyword evidence="1" id="KW-0805">Transcription regulation</keyword>
<dbReference type="RefSeq" id="WP_090736335.1">
    <property type="nucleotide sequence ID" value="NZ_FNYQ01000179.1"/>
</dbReference>
<evidence type="ECO:0000256" key="4">
    <source>
        <dbReference type="PROSITE-ProRule" id="PRU00335"/>
    </source>
</evidence>